<dbReference type="Pfam" id="PF11626">
    <property type="entry name" value="Rap1_C"/>
    <property type="match status" value="1"/>
</dbReference>
<dbReference type="KEGG" id="tmn:UCRPA7_7303"/>
<dbReference type="InterPro" id="IPR038104">
    <property type="entry name" value="Rap1_C_sf"/>
</dbReference>
<accession>R8BD11</accession>
<keyword evidence="4" id="KW-1185">Reference proteome</keyword>
<evidence type="ECO:0000259" key="2">
    <source>
        <dbReference type="Pfam" id="PF11626"/>
    </source>
</evidence>
<dbReference type="AlphaFoldDB" id="R8BD11"/>
<sequence length="181" mass="20313">MRATRRSLPNTFKPVTEPASRRQNGPALSEGPRNGTQIGQIPNSHSPVQPVESAAASGSFQGTVEHFMSLGYPEKLVLTALKSTSLKQGYPTTVVLEKLQKGEGIPEYHEGVWTAKDDESLRYIISYEKLMEEGSAQHGGVVDDERKMRRKVERENKRLTVKHGQEGIELRSKYFKMWDGE</sequence>
<feature type="domain" description="TRF2-interacting telomeric protein/Rap1 C-terminal" evidence="2">
    <location>
        <begin position="67"/>
        <end position="175"/>
    </location>
</feature>
<dbReference type="OrthoDB" id="435460at2759"/>
<dbReference type="RefSeq" id="XP_007918026.1">
    <property type="nucleotide sequence ID" value="XM_007919835.1"/>
</dbReference>
<evidence type="ECO:0000313" key="3">
    <source>
        <dbReference type="EMBL" id="EON97181.1"/>
    </source>
</evidence>
<dbReference type="Proteomes" id="UP000014074">
    <property type="component" value="Unassembled WGS sequence"/>
</dbReference>
<reference evidence="4" key="1">
    <citation type="journal article" date="2013" name="Genome Announc.">
        <title>Draft genome sequence of the ascomycete Phaeoacremonium aleophilum strain UCR-PA7, a causal agent of the esca disease complex in grapevines.</title>
        <authorList>
            <person name="Blanco-Ulate B."/>
            <person name="Rolshausen P."/>
            <person name="Cantu D."/>
        </authorList>
    </citation>
    <scope>NUCLEOTIDE SEQUENCE [LARGE SCALE GENOMIC DNA]</scope>
    <source>
        <strain evidence="4">UCR-PA7</strain>
    </source>
</reference>
<feature type="compositionally biased region" description="Polar residues" evidence="1">
    <location>
        <begin position="34"/>
        <end position="47"/>
    </location>
</feature>
<evidence type="ECO:0000313" key="4">
    <source>
        <dbReference type="Proteomes" id="UP000014074"/>
    </source>
</evidence>
<protein>
    <submittedName>
        <fullName evidence="3">Putative transcription factor protein</fullName>
    </submittedName>
</protein>
<name>R8BD11_PHAM7</name>
<dbReference type="InterPro" id="IPR021661">
    <property type="entry name" value="Rap1_C"/>
</dbReference>
<gene>
    <name evidence="3" type="ORF">UCRPA7_7303</name>
</gene>
<proteinExistence type="predicted"/>
<dbReference type="Gene3D" id="1.10.10.2170">
    <property type="match status" value="1"/>
</dbReference>
<feature type="region of interest" description="Disordered" evidence="1">
    <location>
        <begin position="1"/>
        <end position="57"/>
    </location>
</feature>
<dbReference type="HOGENOM" id="CLU_1490004_0_0_1"/>
<dbReference type="GeneID" id="19328050"/>
<dbReference type="EMBL" id="KB933277">
    <property type="protein sequence ID" value="EON97181.1"/>
    <property type="molecule type" value="Genomic_DNA"/>
</dbReference>
<evidence type="ECO:0000256" key="1">
    <source>
        <dbReference type="SAM" id="MobiDB-lite"/>
    </source>
</evidence>
<organism evidence="3 4">
    <name type="scientific">Phaeoacremonium minimum (strain UCR-PA7)</name>
    <name type="common">Esca disease fungus</name>
    <name type="synonym">Togninia minima</name>
    <dbReference type="NCBI Taxonomy" id="1286976"/>
    <lineage>
        <taxon>Eukaryota</taxon>
        <taxon>Fungi</taxon>
        <taxon>Dikarya</taxon>
        <taxon>Ascomycota</taxon>
        <taxon>Pezizomycotina</taxon>
        <taxon>Sordariomycetes</taxon>
        <taxon>Sordariomycetidae</taxon>
        <taxon>Togniniales</taxon>
        <taxon>Togniniaceae</taxon>
        <taxon>Phaeoacremonium</taxon>
    </lineage>
</organism>